<dbReference type="SMART" id="SM00387">
    <property type="entry name" value="HATPase_c"/>
    <property type="match status" value="1"/>
</dbReference>
<evidence type="ECO:0000256" key="4">
    <source>
        <dbReference type="ARBA" id="ARBA00022553"/>
    </source>
</evidence>
<dbReference type="CDD" id="cd00082">
    <property type="entry name" value="HisKA"/>
    <property type="match status" value="1"/>
</dbReference>
<dbReference type="SMART" id="SM00388">
    <property type="entry name" value="HisKA"/>
    <property type="match status" value="1"/>
</dbReference>
<keyword evidence="5" id="KW-0808">Transferase</keyword>
<dbReference type="InterPro" id="IPR036890">
    <property type="entry name" value="HATPase_C_sf"/>
</dbReference>
<dbReference type="InterPro" id="IPR036097">
    <property type="entry name" value="HisK_dim/P_sf"/>
</dbReference>
<organism evidence="9 10">
    <name type="scientific">Actinoplanes regularis</name>
    <dbReference type="NCBI Taxonomy" id="52697"/>
    <lineage>
        <taxon>Bacteria</taxon>
        <taxon>Bacillati</taxon>
        <taxon>Actinomycetota</taxon>
        <taxon>Actinomycetes</taxon>
        <taxon>Micromonosporales</taxon>
        <taxon>Micromonosporaceae</taxon>
        <taxon>Actinoplanes</taxon>
    </lineage>
</organism>
<protein>
    <recommendedName>
        <fullName evidence="3">histidine kinase</fullName>
        <ecNumber evidence="3">2.7.13.3</ecNumber>
    </recommendedName>
</protein>
<dbReference type="PANTHER" id="PTHR43547:SF2">
    <property type="entry name" value="HYBRID SIGNAL TRANSDUCTION HISTIDINE KINASE C"/>
    <property type="match status" value="1"/>
</dbReference>
<keyword evidence="4" id="KW-0597">Phosphoprotein</keyword>
<name>A0A239I074_9ACTN</name>
<dbReference type="EMBL" id="FZNR01000026">
    <property type="protein sequence ID" value="SNS86792.1"/>
    <property type="molecule type" value="Genomic_DNA"/>
</dbReference>
<evidence type="ECO:0000256" key="1">
    <source>
        <dbReference type="ARBA" id="ARBA00000085"/>
    </source>
</evidence>
<dbReference type="GO" id="GO:0000155">
    <property type="term" value="F:phosphorelay sensor kinase activity"/>
    <property type="evidence" value="ECO:0007669"/>
    <property type="project" value="InterPro"/>
</dbReference>
<accession>A0A239I074</accession>
<evidence type="ECO:0000313" key="9">
    <source>
        <dbReference type="EMBL" id="SNS86792.1"/>
    </source>
</evidence>
<evidence type="ECO:0000256" key="7">
    <source>
        <dbReference type="ARBA" id="ARBA00023012"/>
    </source>
</evidence>
<evidence type="ECO:0000256" key="5">
    <source>
        <dbReference type="ARBA" id="ARBA00022679"/>
    </source>
</evidence>
<dbReference type="AlphaFoldDB" id="A0A239I074"/>
<dbReference type="PRINTS" id="PR00344">
    <property type="entry name" value="BCTRLSENSOR"/>
</dbReference>
<proteinExistence type="predicted"/>
<comment type="subcellular location">
    <subcellularLocation>
        <location evidence="2">Cell membrane</location>
    </subcellularLocation>
</comment>
<sequence length="264" mass="28348">TAADSSTDSLIGLLSGIGAHVAEFLERRRAENLTVELARNKDEYLGLVGHELRTPITSITAYVEMLRDTDPAAAAEEVPDLLDVLSRNSDALQEIVDRLLDLVALDSGHTKLIREPVDLTEVVSAATEAAQPAADAAGLNLTLHLRPDTTVAGDAARLRQVADQLLDNAVKHTPSGGRVTVTLTRPDPATAELTVTDTGMGIPVEDHPRLFDRFYRSQRTRDRHIPGSGLGLPVTLAIVEAHRGQIRYAPSEAGTQVTVRLPIA</sequence>
<dbReference type="FunFam" id="3.30.565.10:FF:000006">
    <property type="entry name" value="Sensor histidine kinase WalK"/>
    <property type="match status" value="1"/>
</dbReference>
<evidence type="ECO:0000256" key="3">
    <source>
        <dbReference type="ARBA" id="ARBA00012438"/>
    </source>
</evidence>
<keyword evidence="10" id="KW-1185">Reference proteome</keyword>
<evidence type="ECO:0000259" key="8">
    <source>
        <dbReference type="PROSITE" id="PS50109"/>
    </source>
</evidence>
<dbReference type="Gene3D" id="3.30.565.10">
    <property type="entry name" value="Histidine kinase-like ATPase, C-terminal domain"/>
    <property type="match status" value="1"/>
</dbReference>
<dbReference type="SUPFAM" id="SSF55874">
    <property type="entry name" value="ATPase domain of HSP90 chaperone/DNA topoisomerase II/histidine kinase"/>
    <property type="match status" value="1"/>
</dbReference>
<dbReference type="Pfam" id="PF00512">
    <property type="entry name" value="HisKA"/>
    <property type="match status" value="1"/>
</dbReference>
<dbReference type="GO" id="GO:0005886">
    <property type="term" value="C:plasma membrane"/>
    <property type="evidence" value="ECO:0007669"/>
    <property type="project" value="UniProtKB-SubCell"/>
</dbReference>
<dbReference type="InterPro" id="IPR005467">
    <property type="entry name" value="His_kinase_dom"/>
</dbReference>
<evidence type="ECO:0000256" key="6">
    <source>
        <dbReference type="ARBA" id="ARBA00022777"/>
    </source>
</evidence>
<dbReference type="OrthoDB" id="9806130at2"/>
<dbReference type="CDD" id="cd00075">
    <property type="entry name" value="HATPase"/>
    <property type="match status" value="1"/>
</dbReference>
<comment type="catalytic activity">
    <reaction evidence="1">
        <text>ATP + protein L-histidine = ADP + protein N-phospho-L-histidine.</text>
        <dbReference type="EC" id="2.7.13.3"/>
    </reaction>
</comment>
<evidence type="ECO:0000256" key="2">
    <source>
        <dbReference type="ARBA" id="ARBA00004236"/>
    </source>
</evidence>
<dbReference type="Pfam" id="PF02518">
    <property type="entry name" value="HATPase_c"/>
    <property type="match status" value="1"/>
</dbReference>
<dbReference type="PROSITE" id="PS50109">
    <property type="entry name" value="HIS_KIN"/>
    <property type="match status" value="1"/>
</dbReference>
<dbReference type="InterPro" id="IPR003661">
    <property type="entry name" value="HisK_dim/P_dom"/>
</dbReference>
<dbReference type="Gene3D" id="1.10.287.130">
    <property type="match status" value="1"/>
</dbReference>
<dbReference type="RefSeq" id="WP_143232824.1">
    <property type="nucleotide sequence ID" value="NZ_FZNR01000026.1"/>
</dbReference>
<dbReference type="Proteomes" id="UP000198415">
    <property type="component" value="Unassembled WGS sequence"/>
</dbReference>
<feature type="domain" description="Histidine kinase" evidence="8">
    <location>
        <begin position="47"/>
        <end position="264"/>
    </location>
</feature>
<keyword evidence="6 9" id="KW-0418">Kinase</keyword>
<evidence type="ECO:0000313" key="10">
    <source>
        <dbReference type="Proteomes" id="UP000198415"/>
    </source>
</evidence>
<dbReference type="PANTHER" id="PTHR43547">
    <property type="entry name" value="TWO-COMPONENT HISTIDINE KINASE"/>
    <property type="match status" value="1"/>
</dbReference>
<dbReference type="EC" id="2.7.13.3" evidence="3"/>
<feature type="non-terminal residue" evidence="9">
    <location>
        <position position="1"/>
    </location>
</feature>
<dbReference type="InterPro" id="IPR004358">
    <property type="entry name" value="Sig_transdc_His_kin-like_C"/>
</dbReference>
<dbReference type="InterPro" id="IPR003594">
    <property type="entry name" value="HATPase_dom"/>
</dbReference>
<keyword evidence="7" id="KW-0902">Two-component regulatory system</keyword>
<reference evidence="9 10" key="1">
    <citation type="submission" date="2017-06" db="EMBL/GenBank/DDBJ databases">
        <authorList>
            <person name="Kim H.J."/>
            <person name="Triplett B.A."/>
        </authorList>
    </citation>
    <scope>NUCLEOTIDE SEQUENCE [LARGE SCALE GENOMIC DNA]</scope>
    <source>
        <strain evidence="9 10">DSM 43151</strain>
    </source>
</reference>
<gene>
    <name evidence="9" type="ORF">SAMN06264365_126114</name>
</gene>
<dbReference type="SUPFAM" id="SSF47384">
    <property type="entry name" value="Homodimeric domain of signal transducing histidine kinase"/>
    <property type="match status" value="1"/>
</dbReference>